<dbReference type="RefSeq" id="WP_076462532.1">
    <property type="nucleotide sequence ID" value="NZ_FTMN01000003.1"/>
</dbReference>
<comment type="subcellular location">
    <subcellularLocation>
        <location evidence="1">Periplasm</location>
    </subcellularLocation>
</comment>
<feature type="coiled-coil region" evidence="1">
    <location>
        <begin position="58"/>
        <end position="85"/>
    </location>
</feature>
<feature type="signal peptide" evidence="1">
    <location>
        <begin position="1"/>
        <end position="22"/>
    </location>
</feature>
<feature type="region of interest" description="Disordered" evidence="3">
    <location>
        <begin position="112"/>
        <end position="160"/>
    </location>
</feature>
<organism evidence="5 6">
    <name type="scientific">Marinobacterium stanieri</name>
    <dbReference type="NCBI Taxonomy" id="49186"/>
    <lineage>
        <taxon>Bacteria</taxon>
        <taxon>Pseudomonadati</taxon>
        <taxon>Pseudomonadota</taxon>
        <taxon>Gammaproteobacteria</taxon>
        <taxon>Oceanospirillales</taxon>
        <taxon>Oceanospirillaceae</taxon>
        <taxon>Marinobacterium</taxon>
    </lineage>
</organism>
<keyword evidence="1" id="KW-0131">Cell cycle</keyword>
<keyword evidence="1" id="KW-0574">Periplasm</keyword>
<dbReference type="EMBL" id="FTMN01000003">
    <property type="protein sequence ID" value="SIQ29509.1"/>
    <property type="molecule type" value="Genomic_DNA"/>
</dbReference>
<dbReference type="InterPro" id="IPR032519">
    <property type="entry name" value="YbgF_tri"/>
</dbReference>
<dbReference type="Pfam" id="PF16331">
    <property type="entry name" value="TolA_bind_tri"/>
    <property type="match status" value="1"/>
</dbReference>
<dbReference type="GO" id="GO:0070206">
    <property type="term" value="P:protein trimerization"/>
    <property type="evidence" value="ECO:0007669"/>
    <property type="project" value="InterPro"/>
</dbReference>
<accession>A0A1N6RL43</accession>
<dbReference type="Proteomes" id="UP000186895">
    <property type="component" value="Unassembled WGS sequence"/>
</dbReference>
<dbReference type="Gene3D" id="1.25.40.10">
    <property type="entry name" value="Tetratricopeptide repeat domain"/>
    <property type="match status" value="1"/>
</dbReference>
<evidence type="ECO:0000313" key="6">
    <source>
        <dbReference type="Proteomes" id="UP000186895"/>
    </source>
</evidence>
<proteinExistence type="inferred from homology"/>
<dbReference type="PROSITE" id="PS50005">
    <property type="entry name" value="TPR"/>
    <property type="match status" value="1"/>
</dbReference>
<dbReference type="GO" id="GO:0043093">
    <property type="term" value="P:FtsZ-dependent cytokinesis"/>
    <property type="evidence" value="ECO:0007669"/>
    <property type="project" value="UniProtKB-UniRule"/>
</dbReference>
<keyword evidence="1" id="KW-0732">Signal</keyword>
<feature type="compositionally biased region" description="Low complexity" evidence="3">
    <location>
        <begin position="149"/>
        <end position="159"/>
    </location>
</feature>
<dbReference type="GO" id="GO:0030288">
    <property type="term" value="C:outer membrane-bounded periplasmic space"/>
    <property type="evidence" value="ECO:0007669"/>
    <property type="project" value="UniProtKB-UniRule"/>
</dbReference>
<evidence type="ECO:0000256" key="2">
    <source>
        <dbReference type="PROSITE-ProRule" id="PRU00339"/>
    </source>
</evidence>
<dbReference type="STRING" id="49186.SAMN05421647_103396"/>
<keyword evidence="6" id="KW-1185">Reference proteome</keyword>
<evidence type="ECO:0000259" key="4">
    <source>
        <dbReference type="Pfam" id="PF16331"/>
    </source>
</evidence>
<keyword evidence="2" id="KW-0802">TPR repeat</keyword>
<evidence type="ECO:0000256" key="3">
    <source>
        <dbReference type="SAM" id="MobiDB-lite"/>
    </source>
</evidence>
<reference evidence="5 6" key="1">
    <citation type="submission" date="2017-01" db="EMBL/GenBank/DDBJ databases">
        <authorList>
            <person name="Mah S.A."/>
            <person name="Swanson W.J."/>
            <person name="Moy G.W."/>
            <person name="Vacquier V.D."/>
        </authorList>
    </citation>
    <scope>NUCLEOTIDE SEQUENCE [LARGE SCALE GENOMIC DNA]</scope>
    <source>
        <strain evidence="5 6">DSM 7027</strain>
    </source>
</reference>
<feature type="domain" description="YbgF trimerisation" evidence="4">
    <location>
        <begin position="48"/>
        <end position="99"/>
    </location>
</feature>
<dbReference type="InterPro" id="IPR011990">
    <property type="entry name" value="TPR-like_helical_dom_sf"/>
</dbReference>
<dbReference type="Gene3D" id="1.20.5.110">
    <property type="match status" value="1"/>
</dbReference>
<dbReference type="SUPFAM" id="SSF48452">
    <property type="entry name" value="TPR-like"/>
    <property type="match status" value="1"/>
</dbReference>
<feature type="repeat" description="TPR" evidence="2">
    <location>
        <begin position="234"/>
        <end position="267"/>
    </location>
</feature>
<dbReference type="Pfam" id="PF13174">
    <property type="entry name" value="TPR_6"/>
    <property type="match status" value="1"/>
</dbReference>
<evidence type="ECO:0000256" key="1">
    <source>
        <dbReference type="HAMAP-Rule" id="MF_02066"/>
    </source>
</evidence>
<keyword evidence="1" id="KW-0175">Coiled coil</keyword>
<dbReference type="AlphaFoldDB" id="A0A1N6RL43"/>
<dbReference type="InterPro" id="IPR014162">
    <property type="entry name" value="CpoB_C"/>
</dbReference>
<sequence length="279" mass="29901" precursor="true">MIRIAKNGILVGLLSAAAPAFADVPVIEIREAGSGSTTSGQPVALGANSAGNEMVLLIQQLQDEVRSLRGTVEQQQRRLDLLEQQQRERYRDIDRRLSLLFQSLPADAALATGEGSATAAPSVPGAAESPVSADKPAVPESVTQDVQQASESPSAPASADQNAYEAAYGLIRQRDFVEANKALTAFINTYPNSGLIPNAWYWKGEVHLAQQQLEGARQAFTQVLNNYAEHSKAPDAMYKLGVLFGRSGDTAGAEQMMRKVIDTYPQSSASELARGYLTP</sequence>
<keyword evidence="1" id="KW-0132">Cell division</keyword>
<dbReference type="Pfam" id="PF13432">
    <property type="entry name" value="TPR_16"/>
    <property type="match status" value="1"/>
</dbReference>
<feature type="chain" id="PRO_5013408389" description="Cell division coordinator CpoB" evidence="1">
    <location>
        <begin position="23"/>
        <end position="279"/>
    </location>
</feature>
<gene>
    <name evidence="1" type="primary">cpoB</name>
    <name evidence="5" type="ORF">SAMN05421647_103396</name>
</gene>
<dbReference type="InterPro" id="IPR019734">
    <property type="entry name" value="TPR_rpt"/>
</dbReference>
<comment type="similarity">
    <text evidence="1">Belongs to the CpoB family.</text>
</comment>
<protein>
    <recommendedName>
        <fullName evidence="1">Cell division coordinator CpoB</fullName>
    </recommendedName>
</protein>
<dbReference type="eggNOG" id="COG1729">
    <property type="taxonomic scope" value="Bacteria"/>
</dbReference>
<dbReference type="HAMAP" id="MF_02066">
    <property type="entry name" value="CpoB"/>
    <property type="match status" value="1"/>
</dbReference>
<evidence type="ECO:0000313" key="5">
    <source>
        <dbReference type="EMBL" id="SIQ29509.1"/>
    </source>
</evidence>
<dbReference type="NCBIfam" id="TIGR02795">
    <property type="entry name" value="tol_pal_ybgF"/>
    <property type="match status" value="1"/>
</dbReference>
<dbReference type="InterPro" id="IPR034706">
    <property type="entry name" value="CpoB"/>
</dbReference>
<name>A0A1N6RL43_9GAMM</name>
<comment type="function">
    <text evidence="1">Mediates coordination of peptidoglycan synthesis and outer membrane constriction during cell division.</text>
</comment>